<dbReference type="HOGENOM" id="CLU_038007_0_0_1"/>
<accession>E3MQP4</accession>
<dbReference type="eggNOG" id="KOG2156">
    <property type="taxonomic scope" value="Eukaryota"/>
</dbReference>
<comment type="similarity">
    <text evidence="1">Belongs to the tubulin--tyrosine ligase family.</text>
</comment>
<dbReference type="PANTHER" id="PTHR47113:SF1">
    <property type="entry name" value="LD09343P"/>
    <property type="match status" value="1"/>
</dbReference>
<dbReference type="GO" id="GO:0018991">
    <property type="term" value="P:egg-laying behavior"/>
    <property type="evidence" value="ECO:0007669"/>
    <property type="project" value="EnsemblMetazoa"/>
</dbReference>
<evidence type="ECO:0000313" key="3">
    <source>
        <dbReference type="Proteomes" id="UP000008281"/>
    </source>
</evidence>
<dbReference type="Gene3D" id="3.30.470.20">
    <property type="entry name" value="ATP-grasp fold, B domain"/>
    <property type="match status" value="1"/>
</dbReference>
<sequence>MGPWDSKIWIGVLVFAVLTIDFNFEGRIGSFFDFRFRTSHFTKSSPFIVKDEENIQKSTSEDTRPVAIVTGSYDNVRFNEALFRKLHFQAHTGHMTHIREMFEHTGYRIVTKNELSLDTKWDVMWHHEYSFTQEPFKTLIKNAFPNQIVNHVPGSGYYTSKVQLATSDLAIGVPKAFQLPQEKDQLLEYAEKNPDVLWVQKDNTHRNIKIRTIGGMDLGKNNSFVQKFVDNPLLIDNRKFDIGIYTVVTSLLPLRVYIYDGDVLIRFCPEDYHPFDIENVDKYVVGDDYTPIWEIKSLEKYFNTQMMSFRSTIDSFVGVQGKDPSVIWQQIRNIIGEVFRTQQTKMLLNLESLKLKPKYFELSRFDFVVDEELKVFLMEANMSPNLSSGHFKQNQILYEKVLMNIFSLIGISKQFTTEAENQFSSRTPDQNPLVNSRDVNLPLKFCVENKCESCDEAPECQLCGHCMSKETRKILEHTYIEHTNRRQMRRIEFDYENHRPLTKEDHLLALWLRTKCQLDHSWC</sequence>
<dbReference type="OMA" id="CGYITNK"/>
<name>E3MQP4_CAERE</name>
<organism evidence="3">
    <name type="scientific">Caenorhabditis remanei</name>
    <name type="common">Caenorhabditis vulgaris</name>
    <dbReference type="NCBI Taxonomy" id="31234"/>
    <lineage>
        <taxon>Eukaryota</taxon>
        <taxon>Metazoa</taxon>
        <taxon>Ecdysozoa</taxon>
        <taxon>Nematoda</taxon>
        <taxon>Chromadorea</taxon>
        <taxon>Rhabditida</taxon>
        <taxon>Rhabditina</taxon>
        <taxon>Rhabditomorpha</taxon>
        <taxon>Rhabditoidea</taxon>
        <taxon>Rhabditidae</taxon>
        <taxon>Peloderinae</taxon>
        <taxon>Caenorhabditis</taxon>
    </lineage>
</organism>
<dbReference type="AlphaFoldDB" id="E3MQP4"/>
<dbReference type="Proteomes" id="UP000008281">
    <property type="component" value="Unassembled WGS sequence"/>
</dbReference>
<dbReference type="PANTHER" id="PTHR47113">
    <property type="entry name" value="LD09343P"/>
    <property type="match status" value="1"/>
</dbReference>
<dbReference type="Pfam" id="PF03133">
    <property type="entry name" value="TTL"/>
    <property type="match status" value="1"/>
</dbReference>
<dbReference type="OrthoDB" id="202825at2759"/>
<gene>
    <name evidence="2" type="primary">Cre-ttll-15</name>
    <name evidence="2" type="ORF">CRE_12822</name>
</gene>
<dbReference type="FunCoup" id="E3MQP4">
    <property type="interactions" value="15"/>
</dbReference>
<dbReference type="PROSITE" id="PS51221">
    <property type="entry name" value="TTL"/>
    <property type="match status" value="1"/>
</dbReference>
<dbReference type="InParanoid" id="E3MQP4"/>
<evidence type="ECO:0000313" key="2">
    <source>
        <dbReference type="EMBL" id="EFP07056.1"/>
    </source>
</evidence>
<dbReference type="STRING" id="31234.E3MQP4"/>
<evidence type="ECO:0000256" key="1">
    <source>
        <dbReference type="ARBA" id="ARBA00006820"/>
    </source>
</evidence>
<reference evidence="2" key="1">
    <citation type="submission" date="2007-07" db="EMBL/GenBank/DDBJ databases">
        <title>PCAP assembly of the Caenorhabditis remanei genome.</title>
        <authorList>
            <consortium name="The Caenorhabditis remanei Sequencing Consortium"/>
            <person name="Wilson R.K."/>
        </authorList>
    </citation>
    <scope>NUCLEOTIDE SEQUENCE [LARGE SCALE GENOMIC DNA]</scope>
    <source>
        <strain evidence="2">PB4641</strain>
    </source>
</reference>
<dbReference type="InterPro" id="IPR053317">
    <property type="entry name" value="Tubulin_polyglutamylase"/>
</dbReference>
<dbReference type="EMBL" id="DS268467">
    <property type="protein sequence ID" value="EFP07056.1"/>
    <property type="molecule type" value="Genomic_DNA"/>
</dbReference>
<keyword evidence="3" id="KW-1185">Reference proteome</keyword>
<dbReference type="SUPFAM" id="SSF56059">
    <property type="entry name" value="Glutathione synthetase ATP-binding domain-like"/>
    <property type="match status" value="1"/>
</dbReference>
<protein>
    <submittedName>
        <fullName evidence="2">CRE-TTLL-15 protein</fullName>
    </submittedName>
</protein>
<dbReference type="InterPro" id="IPR004344">
    <property type="entry name" value="TTL/TTLL_fam"/>
</dbReference>
<proteinExistence type="inferred from homology"/>